<dbReference type="Gene3D" id="3.40.50.300">
    <property type="entry name" value="P-loop containing nucleotide triphosphate hydrolases"/>
    <property type="match status" value="1"/>
</dbReference>
<dbReference type="AlphaFoldDB" id="A0A385Q0T0"/>
<evidence type="ECO:0000256" key="4">
    <source>
        <dbReference type="ARBA" id="ARBA00022490"/>
    </source>
</evidence>
<organism evidence="11 12">
    <name type="scientific">Lachnoanaerobaculum umeaense</name>
    <dbReference type="NCBI Taxonomy" id="617123"/>
    <lineage>
        <taxon>Bacteria</taxon>
        <taxon>Bacillati</taxon>
        <taxon>Bacillota</taxon>
        <taxon>Clostridia</taxon>
        <taxon>Lachnospirales</taxon>
        <taxon>Lachnospiraceae</taxon>
        <taxon>Lachnoanaerobaculum</taxon>
    </lineage>
</organism>
<evidence type="ECO:0000313" key="12">
    <source>
        <dbReference type="Proteomes" id="UP000265562"/>
    </source>
</evidence>
<dbReference type="GO" id="GO:0005737">
    <property type="term" value="C:cytoplasm"/>
    <property type="evidence" value="ECO:0007669"/>
    <property type="project" value="UniProtKB-SubCell"/>
</dbReference>
<evidence type="ECO:0000256" key="1">
    <source>
        <dbReference type="ARBA" id="ARBA00004496"/>
    </source>
</evidence>
<protein>
    <recommendedName>
        <fullName evidence="3">tRNA threonylcarbamoyladenosine biosynthesis protein TsaE</fullName>
    </recommendedName>
    <alternativeName>
        <fullName evidence="10">t(6)A37 threonylcarbamoyladenosine biosynthesis protein TsaE</fullName>
    </alternativeName>
</protein>
<dbReference type="PANTHER" id="PTHR33540:SF2">
    <property type="entry name" value="TRNA THREONYLCARBAMOYLADENOSINE BIOSYNTHESIS PROTEIN TSAE"/>
    <property type="match status" value="1"/>
</dbReference>
<keyword evidence="8" id="KW-0067">ATP-binding</keyword>
<gene>
    <name evidence="11" type="primary">tsaE</name>
    <name evidence="11" type="ORF">D4A81_04055</name>
</gene>
<dbReference type="RefSeq" id="WP_111525623.1">
    <property type="nucleotide sequence ID" value="NZ_CP032364.1"/>
</dbReference>
<dbReference type="Proteomes" id="UP000265562">
    <property type="component" value="Chromosome"/>
</dbReference>
<dbReference type="PANTHER" id="PTHR33540">
    <property type="entry name" value="TRNA THREONYLCARBAMOYLADENOSINE BIOSYNTHESIS PROTEIN TSAE"/>
    <property type="match status" value="1"/>
</dbReference>
<keyword evidence="5" id="KW-0819">tRNA processing</keyword>
<dbReference type="InterPro" id="IPR027417">
    <property type="entry name" value="P-loop_NTPase"/>
</dbReference>
<dbReference type="Pfam" id="PF02367">
    <property type="entry name" value="TsaE"/>
    <property type="match status" value="1"/>
</dbReference>
<dbReference type="KEGG" id="lua:D4A81_04055"/>
<evidence type="ECO:0000256" key="5">
    <source>
        <dbReference type="ARBA" id="ARBA00022694"/>
    </source>
</evidence>
<keyword evidence="12" id="KW-1185">Reference proteome</keyword>
<dbReference type="GO" id="GO:0046872">
    <property type="term" value="F:metal ion binding"/>
    <property type="evidence" value="ECO:0007669"/>
    <property type="project" value="UniProtKB-KW"/>
</dbReference>
<keyword evidence="4" id="KW-0963">Cytoplasm</keyword>
<evidence type="ECO:0000256" key="7">
    <source>
        <dbReference type="ARBA" id="ARBA00022741"/>
    </source>
</evidence>
<proteinExistence type="inferred from homology"/>
<name>A0A385Q0T0_9FIRM</name>
<dbReference type="SUPFAM" id="SSF52540">
    <property type="entry name" value="P-loop containing nucleoside triphosphate hydrolases"/>
    <property type="match status" value="1"/>
</dbReference>
<accession>A0A385Q0T0</accession>
<dbReference type="NCBIfam" id="TIGR00150">
    <property type="entry name" value="T6A_YjeE"/>
    <property type="match status" value="1"/>
</dbReference>
<dbReference type="OrthoDB" id="9815896at2"/>
<comment type="subcellular location">
    <subcellularLocation>
        <location evidence="1">Cytoplasm</location>
    </subcellularLocation>
</comment>
<reference evidence="11 12" key="1">
    <citation type="submission" date="2018-09" db="EMBL/GenBank/DDBJ databases">
        <title>Genome sequencing of Lachnoanaerobaculum umeaense DSM 23576.</title>
        <authorList>
            <person name="Kook J.-K."/>
            <person name="Park S.-N."/>
            <person name="Lim Y.K."/>
        </authorList>
    </citation>
    <scope>NUCLEOTIDE SEQUENCE [LARGE SCALE GENOMIC DNA]</scope>
    <source>
        <strain evidence="12">DSM 23576 \ CCUG 58757</strain>
    </source>
</reference>
<dbReference type="GO" id="GO:0005524">
    <property type="term" value="F:ATP binding"/>
    <property type="evidence" value="ECO:0007669"/>
    <property type="project" value="UniProtKB-KW"/>
</dbReference>
<keyword evidence="6" id="KW-0479">Metal-binding</keyword>
<keyword evidence="9" id="KW-0460">Magnesium</keyword>
<evidence type="ECO:0000256" key="8">
    <source>
        <dbReference type="ARBA" id="ARBA00022840"/>
    </source>
</evidence>
<evidence type="ECO:0000313" key="11">
    <source>
        <dbReference type="EMBL" id="AYA99177.1"/>
    </source>
</evidence>
<evidence type="ECO:0000256" key="9">
    <source>
        <dbReference type="ARBA" id="ARBA00022842"/>
    </source>
</evidence>
<evidence type="ECO:0000256" key="10">
    <source>
        <dbReference type="ARBA" id="ARBA00032441"/>
    </source>
</evidence>
<dbReference type="InterPro" id="IPR003442">
    <property type="entry name" value="T6A_TsaE"/>
</dbReference>
<keyword evidence="7" id="KW-0547">Nucleotide-binding</keyword>
<comment type="similarity">
    <text evidence="2">Belongs to the TsaE family.</text>
</comment>
<dbReference type="GO" id="GO:0002949">
    <property type="term" value="P:tRNA threonylcarbamoyladenosine modification"/>
    <property type="evidence" value="ECO:0007669"/>
    <property type="project" value="InterPro"/>
</dbReference>
<dbReference type="EMBL" id="CP032364">
    <property type="protein sequence ID" value="AYA99177.1"/>
    <property type="molecule type" value="Genomic_DNA"/>
</dbReference>
<evidence type="ECO:0000256" key="2">
    <source>
        <dbReference type="ARBA" id="ARBA00007599"/>
    </source>
</evidence>
<evidence type="ECO:0000256" key="6">
    <source>
        <dbReference type="ARBA" id="ARBA00022723"/>
    </source>
</evidence>
<evidence type="ECO:0000256" key="3">
    <source>
        <dbReference type="ARBA" id="ARBA00019010"/>
    </source>
</evidence>
<keyword evidence="11" id="KW-0808">Transferase</keyword>
<sequence length="153" mass="17241">MNTRVFESFSDKETFDIAFRIANNLKAKTGSVVVCLDGDLGVGKTVFAKGFGAGLGIKRDIVSPTFNIVKSYEGDKRLHHFDVYRISDISELDEIGFDEFIYDDAIVLIEWSKLIEEALPTNIIRVFISKDLEKGFDYRKIAVEGIDDEDFGN</sequence>
<dbReference type="GO" id="GO:0016740">
    <property type="term" value="F:transferase activity"/>
    <property type="evidence" value="ECO:0007669"/>
    <property type="project" value="UniProtKB-KW"/>
</dbReference>